<evidence type="ECO:0000256" key="2">
    <source>
        <dbReference type="ARBA" id="ARBA00009695"/>
    </source>
</evidence>
<dbReference type="AlphaFoldDB" id="A0A955IWG5"/>
<comment type="subcellular location">
    <subcellularLocation>
        <location evidence="1 5">Cytoplasm</location>
    </subcellularLocation>
</comment>
<dbReference type="PANTHER" id="PTHR33602:SF1">
    <property type="entry name" value="REGULATORY PROTEIN RECX FAMILY PROTEIN"/>
    <property type="match status" value="1"/>
</dbReference>
<evidence type="ECO:0000256" key="5">
    <source>
        <dbReference type="HAMAP-Rule" id="MF_01114"/>
    </source>
</evidence>
<comment type="similarity">
    <text evidence="2 5">Belongs to the RecX family.</text>
</comment>
<comment type="function">
    <text evidence="5">Modulates RecA activity.</text>
</comment>
<keyword evidence="4 5" id="KW-0963">Cytoplasm</keyword>
<proteinExistence type="inferred from homology"/>
<dbReference type="EMBL" id="JAGQNY010000005">
    <property type="protein sequence ID" value="MCA9302027.1"/>
    <property type="molecule type" value="Genomic_DNA"/>
</dbReference>
<evidence type="ECO:0000256" key="1">
    <source>
        <dbReference type="ARBA" id="ARBA00004496"/>
    </source>
</evidence>
<dbReference type="Gene3D" id="1.10.10.10">
    <property type="entry name" value="Winged helix-like DNA-binding domain superfamily/Winged helix DNA-binding domain"/>
    <property type="match status" value="1"/>
</dbReference>
<dbReference type="PANTHER" id="PTHR33602">
    <property type="entry name" value="REGULATORY PROTEIN RECX FAMILY PROTEIN"/>
    <property type="match status" value="1"/>
</dbReference>
<dbReference type="GO" id="GO:0006282">
    <property type="term" value="P:regulation of DNA repair"/>
    <property type="evidence" value="ECO:0007669"/>
    <property type="project" value="UniProtKB-UniRule"/>
</dbReference>
<reference evidence="6" key="2">
    <citation type="journal article" date="2021" name="Microbiome">
        <title>Successional dynamics and alternative stable states in a saline activated sludge microbial community over 9 years.</title>
        <authorList>
            <person name="Wang Y."/>
            <person name="Ye J."/>
            <person name="Ju F."/>
            <person name="Liu L."/>
            <person name="Boyd J.A."/>
            <person name="Deng Y."/>
            <person name="Parks D.H."/>
            <person name="Jiang X."/>
            <person name="Yin X."/>
            <person name="Woodcroft B.J."/>
            <person name="Tyson G.W."/>
            <person name="Hugenholtz P."/>
            <person name="Polz M.F."/>
            <person name="Zhang T."/>
        </authorList>
    </citation>
    <scope>NUCLEOTIDE SEQUENCE</scope>
    <source>
        <strain evidence="6">HKST-UBA80</strain>
    </source>
</reference>
<name>A0A955IWG5_UNCKA</name>
<dbReference type="HAMAP" id="MF_01114">
    <property type="entry name" value="RecX"/>
    <property type="match status" value="1"/>
</dbReference>
<reference evidence="6" key="1">
    <citation type="submission" date="2020-04" db="EMBL/GenBank/DDBJ databases">
        <authorList>
            <person name="Zhang T."/>
        </authorList>
    </citation>
    <scope>NUCLEOTIDE SEQUENCE</scope>
    <source>
        <strain evidence="6">HKST-UBA80</strain>
    </source>
</reference>
<protein>
    <recommendedName>
        <fullName evidence="3 5">Regulatory protein RecX</fullName>
    </recommendedName>
</protein>
<evidence type="ECO:0000313" key="7">
    <source>
        <dbReference type="Proteomes" id="UP000714817"/>
    </source>
</evidence>
<sequence length="160" mass="18281">MESRSRSLEAKIFNKAVAYLALRPHSSYELEKKLSAYWVKISDDVEFDKSTVVIKQAIDRLKNLNYLNDSIYFKDLVNSVANSPNPKSPLELKRYLYDRGVSLEVIESILSDLYTSGLQKKAISTLISKLSGRYSEKQKLVNYLTGKGYNYALIADLIDR</sequence>
<evidence type="ECO:0000256" key="4">
    <source>
        <dbReference type="ARBA" id="ARBA00022490"/>
    </source>
</evidence>
<accession>A0A955IWG5</accession>
<dbReference type="Proteomes" id="UP000714817">
    <property type="component" value="Unassembled WGS sequence"/>
</dbReference>
<dbReference type="InterPro" id="IPR036388">
    <property type="entry name" value="WH-like_DNA-bd_sf"/>
</dbReference>
<evidence type="ECO:0000256" key="3">
    <source>
        <dbReference type="ARBA" id="ARBA00018111"/>
    </source>
</evidence>
<comment type="caution">
    <text evidence="6">The sequence shown here is derived from an EMBL/GenBank/DDBJ whole genome shotgun (WGS) entry which is preliminary data.</text>
</comment>
<evidence type="ECO:0000313" key="6">
    <source>
        <dbReference type="EMBL" id="MCA9302027.1"/>
    </source>
</evidence>
<dbReference type="InterPro" id="IPR003783">
    <property type="entry name" value="Regulatory_RecX"/>
</dbReference>
<dbReference type="GO" id="GO:0005737">
    <property type="term" value="C:cytoplasm"/>
    <property type="evidence" value="ECO:0007669"/>
    <property type="project" value="UniProtKB-SubCell"/>
</dbReference>
<organism evidence="6 7">
    <name type="scientific">candidate division WWE3 bacterium</name>
    <dbReference type="NCBI Taxonomy" id="2053526"/>
    <lineage>
        <taxon>Bacteria</taxon>
        <taxon>Katanobacteria</taxon>
    </lineage>
</organism>
<gene>
    <name evidence="5" type="primary">recX</name>
    <name evidence="6" type="ORF">KDA10_01505</name>
</gene>